<sequence length="125" mass="14614">MRVMKIQYPTSLDKIEDIYNDNIDVIVTLEDGISNVLVVSTPQNHYWYMDKEEIDYIPPSPPHIMVRSLTEENIRTAVEAFAESDAYWLKIYFLLGNRDGIFDMHSINIMLDEIKKNNDEILDSN</sequence>
<reference evidence="1" key="1">
    <citation type="submission" date="2022-01" db="EMBL/GenBank/DDBJ databases">
        <authorList>
            <person name="Criscuolo A."/>
        </authorList>
    </citation>
    <scope>NUCLEOTIDE SEQUENCE</scope>
    <source>
        <strain evidence="1">CIP111893</strain>
    </source>
</reference>
<evidence type="ECO:0000313" key="2">
    <source>
        <dbReference type="Proteomes" id="UP000838686"/>
    </source>
</evidence>
<keyword evidence="2" id="KW-1185">Reference proteome</keyword>
<proteinExistence type="predicted"/>
<comment type="caution">
    <text evidence="1">The sequence shown here is derived from an EMBL/GenBank/DDBJ whole genome shotgun (WGS) entry which is preliminary data.</text>
</comment>
<name>A0ABN8GSX6_9BACL</name>
<protein>
    <submittedName>
        <fullName evidence="1">Uncharacterized protein</fullName>
    </submittedName>
</protein>
<evidence type="ECO:0000313" key="1">
    <source>
        <dbReference type="EMBL" id="CAH1217415.1"/>
    </source>
</evidence>
<dbReference type="EMBL" id="CAKMMF010000028">
    <property type="protein sequence ID" value="CAH1217415.1"/>
    <property type="molecule type" value="Genomic_DNA"/>
</dbReference>
<gene>
    <name evidence="1" type="ORF">PAECIP111893_04274</name>
</gene>
<organism evidence="1 2">
    <name type="scientific">Paenibacillus plantiphilus</name>
    <dbReference type="NCBI Taxonomy" id="2905650"/>
    <lineage>
        <taxon>Bacteria</taxon>
        <taxon>Bacillati</taxon>
        <taxon>Bacillota</taxon>
        <taxon>Bacilli</taxon>
        <taxon>Bacillales</taxon>
        <taxon>Paenibacillaceae</taxon>
        <taxon>Paenibacillus</taxon>
    </lineage>
</organism>
<dbReference type="RefSeq" id="WP_236344670.1">
    <property type="nucleotide sequence ID" value="NZ_CAKMMF010000028.1"/>
</dbReference>
<accession>A0ABN8GSX6</accession>
<dbReference type="Proteomes" id="UP000838686">
    <property type="component" value="Unassembled WGS sequence"/>
</dbReference>